<dbReference type="OrthoDB" id="582170at2"/>
<dbReference type="EMBL" id="VNIM01000143">
    <property type="protein sequence ID" value="TVV70109.1"/>
    <property type="molecule type" value="Genomic_DNA"/>
</dbReference>
<comment type="caution">
    <text evidence="3">The sequence shown here is derived from an EMBL/GenBank/DDBJ whole genome shotgun (WGS) entry which is preliminary data.</text>
</comment>
<evidence type="ECO:0000313" key="4">
    <source>
        <dbReference type="Proteomes" id="UP000318681"/>
    </source>
</evidence>
<organism evidence="3 4">
    <name type="scientific">Alterirhizorhabdus solaris</name>
    <dbReference type="NCBI Taxonomy" id="2529389"/>
    <lineage>
        <taxon>Bacteria</taxon>
        <taxon>Pseudomonadati</taxon>
        <taxon>Pseudomonadota</taxon>
        <taxon>Alphaproteobacteria</taxon>
        <taxon>Sphingomonadales</taxon>
        <taxon>Rhizorhabdaceae</taxon>
        <taxon>Alterirhizorhabdus</taxon>
    </lineage>
</organism>
<sequence length="120" mass="12578">MNSPLSVLIVEDEPLISMMLEDFVETLGHTVAGTADCVSDALKLVEAGGVDIVILDVRLRGGEASWPVADRLADRGIAYLISTGGHVDPPPARHAAATQLAKPFTMDGISKAIETATARV</sequence>
<keyword evidence="1" id="KW-0597">Phosphoprotein</keyword>
<dbReference type="GO" id="GO:0000160">
    <property type="term" value="P:phosphorelay signal transduction system"/>
    <property type="evidence" value="ECO:0007669"/>
    <property type="project" value="InterPro"/>
</dbReference>
<evidence type="ECO:0000256" key="1">
    <source>
        <dbReference type="PROSITE-ProRule" id="PRU00169"/>
    </source>
</evidence>
<accession>A0A558QSJ8</accession>
<feature type="domain" description="Response regulatory" evidence="2">
    <location>
        <begin position="6"/>
        <end position="117"/>
    </location>
</feature>
<evidence type="ECO:0000259" key="2">
    <source>
        <dbReference type="PROSITE" id="PS50110"/>
    </source>
</evidence>
<keyword evidence="4" id="KW-1185">Reference proteome</keyword>
<dbReference type="SUPFAM" id="SSF52172">
    <property type="entry name" value="CheY-like"/>
    <property type="match status" value="1"/>
</dbReference>
<reference evidence="3 4" key="1">
    <citation type="submission" date="2019-07" db="EMBL/GenBank/DDBJ databases">
        <title>Sphingomonas solaris sp. nov., isolated from a solar panel from Boston, Massachusetts.</title>
        <authorList>
            <person name="Tanner K."/>
            <person name="Pascual J."/>
            <person name="Mancuso C."/>
            <person name="Pereto J."/>
            <person name="Khalil A."/>
            <person name="Vilanova C."/>
        </authorList>
    </citation>
    <scope>NUCLEOTIDE SEQUENCE [LARGE SCALE GENOMIC DNA]</scope>
    <source>
        <strain evidence="3 4">R4DWN</strain>
    </source>
</reference>
<dbReference type="Pfam" id="PF00072">
    <property type="entry name" value="Response_reg"/>
    <property type="match status" value="1"/>
</dbReference>
<dbReference type="RefSeq" id="WP_145155613.1">
    <property type="nucleotide sequence ID" value="NZ_VNIM01000143.1"/>
</dbReference>
<dbReference type="InterPro" id="IPR011006">
    <property type="entry name" value="CheY-like_superfamily"/>
</dbReference>
<dbReference type="Proteomes" id="UP000318681">
    <property type="component" value="Unassembled WGS sequence"/>
</dbReference>
<dbReference type="SMART" id="SM00448">
    <property type="entry name" value="REC"/>
    <property type="match status" value="1"/>
</dbReference>
<dbReference type="AlphaFoldDB" id="A0A558QSJ8"/>
<dbReference type="PROSITE" id="PS50110">
    <property type="entry name" value="RESPONSE_REGULATORY"/>
    <property type="match status" value="1"/>
</dbReference>
<feature type="modified residue" description="4-aspartylphosphate" evidence="1">
    <location>
        <position position="56"/>
    </location>
</feature>
<dbReference type="InterPro" id="IPR001789">
    <property type="entry name" value="Sig_transdc_resp-reg_receiver"/>
</dbReference>
<dbReference type="Gene3D" id="3.40.50.2300">
    <property type="match status" value="1"/>
</dbReference>
<protein>
    <submittedName>
        <fullName evidence="3">Response regulator</fullName>
    </submittedName>
</protein>
<gene>
    <name evidence="3" type="ORF">FOY91_19900</name>
</gene>
<proteinExistence type="predicted"/>
<evidence type="ECO:0000313" key="3">
    <source>
        <dbReference type="EMBL" id="TVV70109.1"/>
    </source>
</evidence>
<name>A0A558QSJ8_9SPHN</name>